<feature type="chain" id="PRO_5046686281" evidence="1">
    <location>
        <begin position="18"/>
        <end position="590"/>
    </location>
</feature>
<gene>
    <name evidence="3" type="primary">LOC135194247</name>
</gene>
<reference evidence="3" key="1">
    <citation type="submission" date="2025-08" db="UniProtKB">
        <authorList>
            <consortium name="RefSeq"/>
        </authorList>
    </citation>
    <scope>IDENTIFICATION</scope>
    <source>
        <tissue evidence="3">Whole body</tissue>
    </source>
</reference>
<dbReference type="RefSeq" id="XP_064075581.1">
    <property type="nucleotide sequence ID" value="XM_064219511.1"/>
</dbReference>
<proteinExistence type="predicted"/>
<feature type="signal peptide" evidence="1">
    <location>
        <begin position="1"/>
        <end position="17"/>
    </location>
</feature>
<evidence type="ECO:0000313" key="2">
    <source>
        <dbReference type="Proteomes" id="UP001652626"/>
    </source>
</evidence>
<dbReference type="GeneID" id="135194247"/>
<evidence type="ECO:0000256" key="1">
    <source>
        <dbReference type="SAM" id="SignalP"/>
    </source>
</evidence>
<protein>
    <submittedName>
        <fullName evidence="3">Uncharacterized protein LOC135194247</fullName>
    </submittedName>
</protein>
<accession>A0ABM4AWA0</accession>
<evidence type="ECO:0000313" key="3">
    <source>
        <dbReference type="RefSeq" id="XP_064075581.1"/>
    </source>
</evidence>
<keyword evidence="2" id="KW-1185">Reference proteome</keyword>
<name>A0ABM4AWA0_VANTA</name>
<sequence length="590" mass="64533">MMLVVVCCWLLMCQTSSVRPDGITLPITSIVYKSSPIDKKPLSVSFTPNACNEKPTTYTSGSRSIESVNIPTKLPQESCSVQEPQPPFNTVSISTPLNPALDKPLQIQSFTANAFTPKTLAFPQIDLSSLESSHVVNNKMIDGTRELVPPVVQYSPNYVITSTDNSNNKIKFPLVPVMLDNLPSNIHKVKIADSKPIFIDCSKSSKSYQIPTNLASVNPYVIQNVANPVPKYEVVQDTIADYRLNLAREDYMISQASAVFVENPVTFFNPNNNVIQQQLINKATTEPKSTNYIEISASTGKVEYPIRNVIFSYGSNSCNQFQTASTQKTQPCSIIPPKVAPVDNKIELTQIVNAIPPQINNQSPENMYCYCNKINIIPKPESVCYCTGLPTSSSTSCLINPAYTRDNELPTLPVSQLPNVNTINKPSLRSSTLPCSIPTSASSYDATSDTFTSQLSCSLNSIISLLTAGLISTVFGNTTPELIPDIVPIEITYEPIKEPAIDIPTTFMNTDTFVSNPSNSSCPPSLIDIPVILPKPEIDLTLKDFDSHECLRTPSAVCTQEAPKCKPYLASITINIMPSLETTNDIIIVI</sequence>
<organism evidence="2 3">
    <name type="scientific">Vanessa tameamea</name>
    <name type="common">Kamehameha butterfly</name>
    <dbReference type="NCBI Taxonomy" id="334116"/>
    <lineage>
        <taxon>Eukaryota</taxon>
        <taxon>Metazoa</taxon>
        <taxon>Ecdysozoa</taxon>
        <taxon>Arthropoda</taxon>
        <taxon>Hexapoda</taxon>
        <taxon>Insecta</taxon>
        <taxon>Pterygota</taxon>
        <taxon>Neoptera</taxon>
        <taxon>Endopterygota</taxon>
        <taxon>Lepidoptera</taxon>
        <taxon>Glossata</taxon>
        <taxon>Ditrysia</taxon>
        <taxon>Papilionoidea</taxon>
        <taxon>Nymphalidae</taxon>
        <taxon>Nymphalinae</taxon>
        <taxon>Vanessa</taxon>
    </lineage>
</organism>
<keyword evidence="1" id="KW-0732">Signal</keyword>
<dbReference type="Proteomes" id="UP001652626">
    <property type="component" value="Chromosome 28"/>
</dbReference>